<evidence type="ECO:0000256" key="5">
    <source>
        <dbReference type="ARBA" id="ARBA00023136"/>
    </source>
</evidence>
<gene>
    <name evidence="9" type="ORF">CJF43_21690</name>
</gene>
<evidence type="ECO:0000313" key="10">
    <source>
        <dbReference type="Proteomes" id="UP000216113"/>
    </source>
</evidence>
<dbReference type="EMBL" id="NQKL01000024">
    <property type="protein sequence ID" value="OZY39679.1"/>
    <property type="molecule type" value="Genomic_DNA"/>
</dbReference>
<dbReference type="Pfam" id="PF03743">
    <property type="entry name" value="TrbI"/>
    <property type="match status" value="1"/>
</dbReference>
<feature type="region of interest" description="Disordered" evidence="7">
    <location>
        <begin position="79"/>
        <end position="111"/>
    </location>
</feature>
<feature type="region of interest" description="Disordered" evidence="7">
    <location>
        <begin position="157"/>
        <end position="194"/>
    </location>
</feature>
<feature type="coiled-coil region" evidence="6">
    <location>
        <begin position="122"/>
        <end position="151"/>
    </location>
</feature>
<dbReference type="AlphaFoldDB" id="A0A266LNQ3"/>
<protein>
    <submittedName>
        <fullName evidence="9">Mating pair formation protein</fullName>
    </submittedName>
</protein>
<dbReference type="RefSeq" id="WP_095030920.1">
    <property type="nucleotide sequence ID" value="NZ_NQKL01000024.1"/>
</dbReference>
<feature type="compositionally biased region" description="Basic and acidic residues" evidence="7">
    <location>
        <begin position="1"/>
        <end position="22"/>
    </location>
</feature>
<evidence type="ECO:0000256" key="8">
    <source>
        <dbReference type="SAM" id="Phobius"/>
    </source>
</evidence>
<evidence type="ECO:0000256" key="2">
    <source>
        <dbReference type="ARBA" id="ARBA00010265"/>
    </source>
</evidence>
<keyword evidence="3 8" id="KW-0812">Transmembrane</keyword>
<proteinExistence type="inferred from homology"/>
<evidence type="ECO:0000256" key="7">
    <source>
        <dbReference type="SAM" id="MobiDB-lite"/>
    </source>
</evidence>
<sequence>MNNDDNKPVPEKTREDELREWNESQSNSMLKAKPGSNKAVGVAMALTAVALCGFVYWLKHSDEPVAGNSIGNDAITAAQPRRVQDPTPKRQAAQVAPVSNDGSTAPADTPRTVVDRQNQTGMSEAEKRRQAIELQRELEEQKMQAARQRSAIIATAKDEGFTDEAEGQKGGSGSLGGGSDRNAPVPSNANSAYASSTFTDGVTVSKVRKMENLEYKVLQGAVIEAVLQPRAQSQLPGQICVDIQQDVYAAVGRRVLIPWGSTVCGSYNASLRPGQERLFTIWNWLRTPKLPGRPAMEIAINSAGSDQLGTAGQGGVVDNHWGQIFGVAAAVSIIGAGASNTGVSSGDQENSASRYRTEVQEGASESAQTILGRYASIQPTLTVPHGSRVVIYLQRDLDFTSQYEAEIEHAKSGGVTFIQ</sequence>
<keyword evidence="6" id="KW-0175">Coiled coil</keyword>
<feature type="region of interest" description="Disordered" evidence="7">
    <location>
        <begin position="1"/>
        <end position="35"/>
    </location>
</feature>
<evidence type="ECO:0000256" key="1">
    <source>
        <dbReference type="ARBA" id="ARBA00004167"/>
    </source>
</evidence>
<comment type="similarity">
    <text evidence="2">Belongs to the TrbI/VirB10 family.</text>
</comment>
<comment type="subcellular location">
    <subcellularLocation>
        <location evidence="1">Membrane</location>
        <topology evidence="1">Single-pass membrane protein</topology>
    </subcellularLocation>
</comment>
<name>A0A266LNQ3_PSEFR</name>
<reference evidence="9 10" key="1">
    <citation type="submission" date="2017-08" db="EMBL/GenBank/DDBJ databases">
        <title>Genomic and metabolic characterisation of spoilage-associated Pseudomonas species.</title>
        <authorList>
            <person name="Stanborough T."/>
            <person name="Fegan N."/>
            <person name="Powell S.M."/>
            <person name="Singh T."/>
            <person name="Tamplin M.L."/>
            <person name="Chandry P.S."/>
        </authorList>
    </citation>
    <scope>NUCLEOTIDE SEQUENCE [LARGE SCALE GENOMIC DNA]</scope>
    <source>
        <strain evidence="9 10">F1820</strain>
    </source>
</reference>
<feature type="transmembrane region" description="Helical" evidence="8">
    <location>
        <begin position="39"/>
        <end position="58"/>
    </location>
</feature>
<dbReference type="InterPro" id="IPR042217">
    <property type="entry name" value="T4SS_VirB10/TrbI"/>
</dbReference>
<keyword evidence="5 8" id="KW-0472">Membrane</keyword>
<dbReference type="Gene3D" id="2.40.128.260">
    <property type="entry name" value="Type IV secretion system, VirB10/TraB/TrbI"/>
    <property type="match status" value="1"/>
</dbReference>
<dbReference type="InterPro" id="IPR005498">
    <property type="entry name" value="T4SS_VirB10/TraB/TrbI"/>
</dbReference>
<accession>A0A266LNQ3</accession>
<organism evidence="9 10">
    <name type="scientific">Pseudomonas fragi</name>
    <dbReference type="NCBI Taxonomy" id="296"/>
    <lineage>
        <taxon>Bacteria</taxon>
        <taxon>Pseudomonadati</taxon>
        <taxon>Pseudomonadota</taxon>
        <taxon>Gammaproteobacteria</taxon>
        <taxon>Pseudomonadales</taxon>
        <taxon>Pseudomonadaceae</taxon>
        <taxon>Pseudomonas</taxon>
    </lineage>
</organism>
<evidence type="ECO:0000313" key="9">
    <source>
        <dbReference type="EMBL" id="OZY39679.1"/>
    </source>
</evidence>
<feature type="compositionally biased region" description="Gly residues" evidence="7">
    <location>
        <begin position="168"/>
        <end position="179"/>
    </location>
</feature>
<evidence type="ECO:0000256" key="6">
    <source>
        <dbReference type="SAM" id="Coils"/>
    </source>
</evidence>
<keyword evidence="4 8" id="KW-1133">Transmembrane helix</keyword>
<dbReference type="CDD" id="cd16429">
    <property type="entry name" value="VirB10"/>
    <property type="match status" value="1"/>
</dbReference>
<dbReference type="GO" id="GO:0016020">
    <property type="term" value="C:membrane"/>
    <property type="evidence" value="ECO:0007669"/>
    <property type="project" value="UniProtKB-SubCell"/>
</dbReference>
<comment type="caution">
    <text evidence="9">The sequence shown here is derived from an EMBL/GenBank/DDBJ whole genome shotgun (WGS) entry which is preliminary data.</text>
</comment>
<evidence type="ECO:0000256" key="4">
    <source>
        <dbReference type="ARBA" id="ARBA00022989"/>
    </source>
</evidence>
<dbReference type="Proteomes" id="UP000216113">
    <property type="component" value="Unassembled WGS sequence"/>
</dbReference>
<feature type="compositionally biased region" description="Polar residues" evidence="7">
    <location>
        <begin position="185"/>
        <end position="194"/>
    </location>
</feature>
<evidence type="ECO:0000256" key="3">
    <source>
        <dbReference type="ARBA" id="ARBA00022692"/>
    </source>
</evidence>